<dbReference type="OrthoDB" id="4851849at2759"/>
<dbReference type="EMBL" id="JAGTJS010000003">
    <property type="protein sequence ID" value="KAH7272400.1"/>
    <property type="molecule type" value="Genomic_DNA"/>
</dbReference>
<name>A0A9P9L0N4_FUSSL</name>
<dbReference type="Proteomes" id="UP000736672">
    <property type="component" value="Unassembled WGS sequence"/>
</dbReference>
<feature type="compositionally biased region" description="Low complexity" evidence="1">
    <location>
        <begin position="539"/>
        <end position="593"/>
    </location>
</feature>
<feature type="compositionally biased region" description="Basic and acidic residues" evidence="1">
    <location>
        <begin position="669"/>
        <end position="678"/>
    </location>
</feature>
<accession>A0A9P9L0N4</accession>
<comment type="caution">
    <text evidence="2">The sequence shown here is derived from an EMBL/GenBank/DDBJ whole genome shotgun (WGS) entry which is preliminary data.</text>
</comment>
<evidence type="ECO:0000256" key="1">
    <source>
        <dbReference type="SAM" id="MobiDB-lite"/>
    </source>
</evidence>
<reference evidence="2" key="1">
    <citation type="journal article" date="2021" name="Nat. Commun.">
        <title>Genetic determinants of endophytism in the Arabidopsis root mycobiome.</title>
        <authorList>
            <person name="Mesny F."/>
            <person name="Miyauchi S."/>
            <person name="Thiergart T."/>
            <person name="Pickel B."/>
            <person name="Atanasova L."/>
            <person name="Karlsson M."/>
            <person name="Huettel B."/>
            <person name="Barry K.W."/>
            <person name="Haridas S."/>
            <person name="Chen C."/>
            <person name="Bauer D."/>
            <person name="Andreopoulos W."/>
            <person name="Pangilinan J."/>
            <person name="LaButti K."/>
            <person name="Riley R."/>
            <person name="Lipzen A."/>
            <person name="Clum A."/>
            <person name="Drula E."/>
            <person name="Henrissat B."/>
            <person name="Kohler A."/>
            <person name="Grigoriev I.V."/>
            <person name="Martin F.M."/>
            <person name="Hacquard S."/>
        </authorList>
    </citation>
    <scope>NUCLEOTIDE SEQUENCE</scope>
    <source>
        <strain evidence="2">FSSC 5 MPI-SDFR-AT-0091</strain>
    </source>
</reference>
<sequence>MEMSGTDLEADCAQNIALLYYLGQVASHPHKNLTRHQEADVGWTISLNDEKHLATTLGLLSAIKDDIRNVTAVCVEERRPGLVVMVAANTKETGPLSPYLQWVKEGFDNVFSLLKDASRSSREKLEGDVFRAIVSMCRWRILSRIRMIKPEDRPTIQKLLGEINTAIEKSPQRPDRTNFMALSNQLLSELVKYQAAFTPPRGDTWTLTRDEELESIVQICYEFSDMPTVGTILLKDMNSMKPHVSPSTREAVLNMIQKVGNYKRAATTLVKLARRYECIRQANTLSVVLDSSALVQHTPTQRPSLPAMLDKLKAHHGTSWNTEKVVRELSGYLGSESKCYKSQIDPLMRYPRVHAEMQLIWYLDQHKGPTPPRVIASNKDACYLCNAFITFHGKYSIPRTHGRIYPGWRLPSSGLQDVKKGFTLELERLAVAKIDRIIKKGTERMSCPLESTVPSAAVSGLSILTQQAEALRETAEGSDSDETVVPEHGTVTLCPQGQPAEECLSLHQGSPTEQNGSEKGEEAVLSHNKVESSAEFRSSPKPASSPMPSLTLSPKSLPKSLSRPSSLPRLLSRPSSFSRPLSLSRPLSGPLSSQEPQQVPADEYKDAGRPSTPKAQVFQSSENLHHSTIETDADSNPSVGYRLSQIVSPETYQTHLSSMSTPVSLGKKPCKENEVGDNEAWRQVEKGRREVVTLPDSLELFVEYTTGSSSTSQHLRFKARRLSEEEAAAVLKEGAPVYDLTSLGYEEVKVKSSGGIMMRVGDQVFVAHLDEFVAPTHAT</sequence>
<evidence type="ECO:0000313" key="3">
    <source>
        <dbReference type="Proteomes" id="UP000736672"/>
    </source>
</evidence>
<dbReference type="AlphaFoldDB" id="A0A9P9L0N4"/>
<feature type="region of interest" description="Disordered" evidence="1">
    <location>
        <begin position="474"/>
        <end position="623"/>
    </location>
</feature>
<gene>
    <name evidence="2" type="ORF">B0J15DRAFT_590246</name>
</gene>
<dbReference type="PANTHER" id="PTHR42037:SF1">
    <property type="match status" value="1"/>
</dbReference>
<keyword evidence="3" id="KW-1185">Reference proteome</keyword>
<proteinExistence type="predicted"/>
<dbReference type="PANTHER" id="PTHR42037">
    <property type="match status" value="1"/>
</dbReference>
<feature type="region of interest" description="Disordered" evidence="1">
    <location>
        <begin position="657"/>
        <end position="678"/>
    </location>
</feature>
<feature type="compositionally biased region" description="Polar residues" evidence="1">
    <location>
        <begin position="613"/>
        <end position="622"/>
    </location>
</feature>
<dbReference type="InterPro" id="IPR027796">
    <property type="entry name" value="OTT_1508_deam-like"/>
</dbReference>
<dbReference type="Pfam" id="PF14441">
    <property type="entry name" value="OTT_1508_deam"/>
    <property type="match status" value="1"/>
</dbReference>
<organism evidence="2 3">
    <name type="scientific">Fusarium solani</name>
    <name type="common">Filamentous fungus</name>
    <dbReference type="NCBI Taxonomy" id="169388"/>
    <lineage>
        <taxon>Eukaryota</taxon>
        <taxon>Fungi</taxon>
        <taxon>Dikarya</taxon>
        <taxon>Ascomycota</taxon>
        <taxon>Pezizomycotina</taxon>
        <taxon>Sordariomycetes</taxon>
        <taxon>Hypocreomycetidae</taxon>
        <taxon>Hypocreales</taxon>
        <taxon>Nectriaceae</taxon>
        <taxon>Fusarium</taxon>
        <taxon>Fusarium solani species complex</taxon>
    </lineage>
</organism>
<feature type="compositionally biased region" description="Basic and acidic residues" evidence="1">
    <location>
        <begin position="516"/>
        <end position="534"/>
    </location>
</feature>
<protein>
    <submittedName>
        <fullName evidence="2">Uncharacterized protein</fullName>
    </submittedName>
</protein>
<evidence type="ECO:0000313" key="2">
    <source>
        <dbReference type="EMBL" id="KAH7272400.1"/>
    </source>
</evidence>